<feature type="transmembrane region" description="Helical" evidence="2">
    <location>
        <begin position="42"/>
        <end position="63"/>
    </location>
</feature>
<keyword evidence="2" id="KW-0472">Membrane</keyword>
<feature type="transmembrane region" description="Helical" evidence="2">
    <location>
        <begin position="6"/>
        <end position="30"/>
    </location>
</feature>
<organism evidence="3 4">
    <name type="scientific">Frankia umida</name>
    <dbReference type="NCBI Taxonomy" id="573489"/>
    <lineage>
        <taxon>Bacteria</taxon>
        <taxon>Bacillati</taxon>
        <taxon>Actinomycetota</taxon>
        <taxon>Actinomycetes</taxon>
        <taxon>Frankiales</taxon>
        <taxon>Frankiaceae</taxon>
        <taxon>Frankia</taxon>
    </lineage>
</organism>
<accession>A0ABT0K225</accession>
<dbReference type="PANTHER" id="PTHR48098">
    <property type="entry name" value="ENTEROCHELIN ESTERASE-RELATED"/>
    <property type="match status" value="1"/>
</dbReference>
<keyword evidence="2" id="KW-1133">Transmembrane helix</keyword>
<dbReference type="Pfam" id="PF00756">
    <property type="entry name" value="Esterase"/>
    <property type="match status" value="1"/>
</dbReference>
<dbReference type="RefSeq" id="WP_248825766.1">
    <property type="nucleotide sequence ID" value="NZ_JALKFT010000018.1"/>
</dbReference>
<dbReference type="GO" id="GO:0016787">
    <property type="term" value="F:hydrolase activity"/>
    <property type="evidence" value="ECO:0007669"/>
    <property type="project" value="UniProtKB-KW"/>
</dbReference>
<dbReference type="InterPro" id="IPR050583">
    <property type="entry name" value="Mycobacterial_A85_antigen"/>
</dbReference>
<dbReference type="Proteomes" id="UP001201873">
    <property type="component" value="Unassembled WGS sequence"/>
</dbReference>
<dbReference type="Gene3D" id="3.40.50.1820">
    <property type="entry name" value="alpha/beta hydrolase"/>
    <property type="match status" value="1"/>
</dbReference>
<reference evidence="3 4" key="1">
    <citation type="submission" date="2022-04" db="EMBL/GenBank/DDBJ databases">
        <title>Genome diversity in the genus Frankia.</title>
        <authorList>
            <person name="Carlos-Shanley C."/>
            <person name="Hahn D."/>
        </authorList>
    </citation>
    <scope>NUCLEOTIDE SEQUENCE [LARGE SCALE GENOMIC DNA]</scope>
    <source>
        <strain evidence="3 4">Ag45/Mut15</strain>
    </source>
</reference>
<keyword evidence="2" id="KW-0812">Transmembrane</keyword>
<keyword evidence="3" id="KW-0378">Hydrolase</keyword>
<feature type="region of interest" description="Disordered" evidence="1">
    <location>
        <begin position="363"/>
        <end position="384"/>
    </location>
</feature>
<evidence type="ECO:0000256" key="1">
    <source>
        <dbReference type="SAM" id="MobiDB-lite"/>
    </source>
</evidence>
<sequence>MGSLVIIGRWFLLSLGSLSAVAWVGCGCAVRRLRRRPREGRVLAAGAGALAATLTLAMAADLVNAHYSYLPRLDDALGVHSWPTASAREAVVAAPVRRHPQGTVIGLSVPGVHSGFGTQQALVYLPPQYFTEPHARFPVVYLMHGSPGVPVDWFRADRAAQTGSWLAGSGHPVIMVAPRLSHGWLDDSECVDRPGERIETYVVEDVIPTVDADLRARTDRADRIFAGMSAGGFCALNLGLRHRDQVATIIDMSGMDRPTHDGGMIGLFGRRRDLAQVVAANTPAGYAAHLAASPPMRVWLDCGRSDRESYSDTRYLAATLGARPGFRVELHLRPGGHDFTVWRPALRESLAWTLDTSSPVSVAVGDRRPSSVPARHPASHIARA</sequence>
<name>A0ABT0K225_9ACTN</name>
<gene>
    <name evidence="3" type="ORF">MXD59_17480</name>
</gene>
<evidence type="ECO:0000313" key="4">
    <source>
        <dbReference type="Proteomes" id="UP001201873"/>
    </source>
</evidence>
<evidence type="ECO:0000256" key="2">
    <source>
        <dbReference type="SAM" id="Phobius"/>
    </source>
</evidence>
<comment type="caution">
    <text evidence="3">The sequence shown here is derived from an EMBL/GenBank/DDBJ whole genome shotgun (WGS) entry which is preliminary data.</text>
</comment>
<dbReference type="SUPFAM" id="SSF53474">
    <property type="entry name" value="alpha/beta-Hydrolases"/>
    <property type="match status" value="1"/>
</dbReference>
<evidence type="ECO:0000313" key="3">
    <source>
        <dbReference type="EMBL" id="MCK9877542.1"/>
    </source>
</evidence>
<proteinExistence type="predicted"/>
<keyword evidence="4" id="KW-1185">Reference proteome</keyword>
<dbReference type="EMBL" id="JALKFT010000018">
    <property type="protein sequence ID" value="MCK9877542.1"/>
    <property type="molecule type" value="Genomic_DNA"/>
</dbReference>
<protein>
    <submittedName>
        <fullName evidence="3">Alpha/beta hydrolase-fold protein</fullName>
    </submittedName>
</protein>
<dbReference type="InterPro" id="IPR000801">
    <property type="entry name" value="Esterase-like"/>
</dbReference>
<dbReference type="InterPro" id="IPR029058">
    <property type="entry name" value="AB_hydrolase_fold"/>
</dbReference>